<keyword evidence="6" id="KW-0809">Transit peptide</keyword>
<dbReference type="SMART" id="SM00829">
    <property type="entry name" value="PKS_ER"/>
    <property type="match status" value="1"/>
</dbReference>
<evidence type="ECO:0000313" key="15">
    <source>
        <dbReference type="Proteomes" id="UP001148614"/>
    </source>
</evidence>
<dbReference type="InterPro" id="IPR011032">
    <property type="entry name" value="GroES-like_sf"/>
</dbReference>
<dbReference type="Gene3D" id="3.40.50.720">
    <property type="entry name" value="NAD(P)-binding Rossmann-like Domain"/>
    <property type="match status" value="1"/>
</dbReference>
<dbReference type="SUPFAM" id="SSF51735">
    <property type="entry name" value="NAD(P)-binding Rossmann-fold domains"/>
    <property type="match status" value="1"/>
</dbReference>
<protein>
    <recommendedName>
        <fullName evidence="11">enoyl-[acyl-carrier-protein] reductase</fullName>
        <ecNumber evidence="11">1.3.1.104</ecNumber>
    </recommendedName>
</protein>
<accession>A0A9W8NMS9</accession>
<keyword evidence="8" id="KW-0443">Lipid metabolism</keyword>
<evidence type="ECO:0000256" key="3">
    <source>
        <dbReference type="ARBA" id="ARBA00022516"/>
    </source>
</evidence>
<keyword evidence="9" id="KW-0496">Mitochondrion</keyword>
<comment type="catalytic activity">
    <reaction evidence="12">
        <text>a 2,3-saturated acyl-[ACP] + NADP(+) = a (2E)-enoyl-[ACP] + NADPH + H(+)</text>
        <dbReference type="Rhea" id="RHEA:22564"/>
        <dbReference type="Rhea" id="RHEA-COMP:9925"/>
        <dbReference type="Rhea" id="RHEA-COMP:9926"/>
        <dbReference type="ChEBI" id="CHEBI:15378"/>
        <dbReference type="ChEBI" id="CHEBI:57783"/>
        <dbReference type="ChEBI" id="CHEBI:58349"/>
        <dbReference type="ChEBI" id="CHEBI:78784"/>
        <dbReference type="ChEBI" id="CHEBI:78785"/>
        <dbReference type="EC" id="1.3.1.104"/>
    </reaction>
</comment>
<sequence length="345" mass="37245">MSFVITQAPDHSIRYESYEIPEPQSDEVLVKFLAAPVNPLDLLVIKGAYPVRPKFNHSGNAILGYEGIGEVIKCGTDVTRFQPGDLVIPSAFGVGTWRSYAALNTSLLLKVDRPNDLVFAALLRMAIAPAYFLVEEIRTLKPGECIIQNAGTSTVAQYVTQFAASRGVSVISVIRDRSPDETQLIKTELFNAGAEKVLTESELASQALDLRKTKKIVLALDSVYGASGSTLLSALSDGGTFVHMGFLGGSGARLELGPQDLFGRRLTLRGFRGSDHMAARSPEEQANLLNHWVALFNQHTLRLPVLGLSLVELSEGQTNETTALGAVARAQGGSIGQRKQILLLK</sequence>
<keyword evidence="4" id="KW-0276">Fatty acid metabolism</keyword>
<dbReference type="GO" id="GO:0006633">
    <property type="term" value="P:fatty acid biosynthetic process"/>
    <property type="evidence" value="ECO:0007669"/>
    <property type="project" value="UniProtKB-KW"/>
</dbReference>
<dbReference type="AlphaFoldDB" id="A0A9W8NMS9"/>
<evidence type="ECO:0000256" key="4">
    <source>
        <dbReference type="ARBA" id="ARBA00022832"/>
    </source>
</evidence>
<dbReference type="GO" id="GO:0005739">
    <property type="term" value="C:mitochondrion"/>
    <property type="evidence" value="ECO:0007669"/>
    <property type="project" value="UniProtKB-SubCell"/>
</dbReference>
<keyword evidence="5" id="KW-0521">NADP</keyword>
<comment type="subcellular location">
    <subcellularLocation>
        <location evidence="1">Mitochondrion</location>
    </subcellularLocation>
</comment>
<keyword evidence="7" id="KW-0560">Oxidoreductase</keyword>
<evidence type="ECO:0000256" key="6">
    <source>
        <dbReference type="ARBA" id="ARBA00022946"/>
    </source>
</evidence>
<keyword evidence="3" id="KW-0444">Lipid biosynthesis</keyword>
<dbReference type="EMBL" id="JANPWZ010000031">
    <property type="protein sequence ID" value="KAJ3580083.1"/>
    <property type="molecule type" value="Genomic_DNA"/>
</dbReference>
<dbReference type="PANTHER" id="PTHR43981">
    <property type="entry name" value="ENOYL-[ACYL-CARRIER-PROTEIN] REDUCTASE, MITOCHONDRIAL"/>
    <property type="match status" value="1"/>
</dbReference>
<feature type="domain" description="Enoyl reductase (ER)" evidence="13">
    <location>
        <begin position="8"/>
        <end position="344"/>
    </location>
</feature>
<evidence type="ECO:0000256" key="10">
    <source>
        <dbReference type="ARBA" id="ARBA00023160"/>
    </source>
</evidence>
<evidence type="ECO:0000256" key="2">
    <source>
        <dbReference type="ARBA" id="ARBA00010371"/>
    </source>
</evidence>
<dbReference type="GO" id="GO:0141148">
    <property type="term" value="F:enoyl-[acyl-carrier-protein] reductase (NADPH) activity"/>
    <property type="evidence" value="ECO:0007669"/>
    <property type="project" value="UniProtKB-EC"/>
</dbReference>
<organism evidence="14 15">
    <name type="scientific">Xylaria arbuscula</name>
    <dbReference type="NCBI Taxonomy" id="114810"/>
    <lineage>
        <taxon>Eukaryota</taxon>
        <taxon>Fungi</taxon>
        <taxon>Dikarya</taxon>
        <taxon>Ascomycota</taxon>
        <taxon>Pezizomycotina</taxon>
        <taxon>Sordariomycetes</taxon>
        <taxon>Xylariomycetidae</taxon>
        <taxon>Xylariales</taxon>
        <taxon>Xylariaceae</taxon>
        <taxon>Xylaria</taxon>
    </lineage>
</organism>
<evidence type="ECO:0000256" key="7">
    <source>
        <dbReference type="ARBA" id="ARBA00023002"/>
    </source>
</evidence>
<comment type="similarity">
    <text evidence="2">Belongs to the zinc-containing alcohol dehydrogenase family. Quinone oxidoreductase subfamily.</text>
</comment>
<comment type="caution">
    <text evidence="14">The sequence shown here is derived from an EMBL/GenBank/DDBJ whole genome shotgun (WGS) entry which is preliminary data.</text>
</comment>
<dbReference type="InterPro" id="IPR051034">
    <property type="entry name" value="Mito_Enoyl-ACP_Reductase"/>
</dbReference>
<gene>
    <name evidence="14" type="ORF">NPX13_g475</name>
</gene>
<dbReference type="InterPro" id="IPR013154">
    <property type="entry name" value="ADH-like_N"/>
</dbReference>
<evidence type="ECO:0000256" key="8">
    <source>
        <dbReference type="ARBA" id="ARBA00023098"/>
    </source>
</evidence>
<evidence type="ECO:0000256" key="1">
    <source>
        <dbReference type="ARBA" id="ARBA00004173"/>
    </source>
</evidence>
<dbReference type="InterPro" id="IPR036291">
    <property type="entry name" value="NAD(P)-bd_dom_sf"/>
</dbReference>
<keyword evidence="10" id="KW-0275">Fatty acid biosynthesis</keyword>
<reference evidence="14" key="1">
    <citation type="submission" date="2022-07" db="EMBL/GenBank/DDBJ databases">
        <title>Genome Sequence of Xylaria arbuscula.</title>
        <authorList>
            <person name="Buettner E."/>
        </authorList>
    </citation>
    <scope>NUCLEOTIDE SEQUENCE</scope>
    <source>
        <strain evidence="14">VT107</strain>
    </source>
</reference>
<evidence type="ECO:0000259" key="13">
    <source>
        <dbReference type="SMART" id="SM00829"/>
    </source>
</evidence>
<keyword evidence="15" id="KW-1185">Reference proteome</keyword>
<dbReference type="CDD" id="cd08290">
    <property type="entry name" value="ETR"/>
    <property type="match status" value="1"/>
</dbReference>
<dbReference type="Proteomes" id="UP001148614">
    <property type="component" value="Unassembled WGS sequence"/>
</dbReference>
<evidence type="ECO:0000256" key="12">
    <source>
        <dbReference type="ARBA" id="ARBA00048843"/>
    </source>
</evidence>
<evidence type="ECO:0000256" key="9">
    <source>
        <dbReference type="ARBA" id="ARBA00023128"/>
    </source>
</evidence>
<dbReference type="VEuPathDB" id="FungiDB:F4678DRAFT_67912"/>
<dbReference type="EC" id="1.3.1.104" evidence="11"/>
<name>A0A9W8NMS9_9PEZI</name>
<evidence type="ECO:0000313" key="14">
    <source>
        <dbReference type="EMBL" id="KAJ3580083.1"/>
    </source>
</evidence>
<dbReference type="InterPro" id="IPR020843">
    <property type="entry name" value="ER"/>
</dbReference>
<evidence type="ECO:0000256" key="5">
    <source>
        <dbReference type="ARBA" id="ARBA00022857"/>
    </source>
</evidence>
<dbReference type="Gene3D" id="3.90.180.10">
    <property type="entry name" value="Medium-chain alcohol dehydrogenases, catalytic domain"/>
    <property type="match status" value="1"/>
</dbReference>
<proteinExistence type="inferred from homology"/>
<dbReference type="Pfam" id="PF08240">
    <property type="entry name" value="ADH_N"/>
    <property type="match status" value="1"/>
</dbReference>
<dbReference type="PANTHER" id="PTHR43981:SF2">
    <property type="entry name" value="ENOYL-[ACYL-CARRIER-PROTEIN] REDUCTASE, MITOCHONDRIAL"/>
    <property type="match status" value="1"/>
</dbReference>
<evidence type="ECO:0000256" key="11">
    <source>
        <dbReference type="ARBA" id="ARBA00038963"/>
    </source>
</evidence>
<dbReference type="SUPFAM" id="SSF50129">
    <property type="entry name" value="GroES-like"/>
    <property type="match status" value="1"/>
</dbReference>